<keyword evidence="1" id="KW-0963">Cytoplasm</keyword>
<dbReference type="PANTHER" id="PTHR46796:SF13">
    <property type="entry name" value="HTH-TYPE TRANSCRIPTIONAL ACTIVATOR RHAS"/>
    <property type="match status" value="1"/>
</dbReference>
<dbReference type="SMART" id="SM00342">
    <property type="entry name" value="HTH_ARAC"/>
    <property type="match status" value="1"/>
</dbReference>
<comment type="caution">
    <text evidence="6">The sequence shown here is derived from an EMBL/GenBank/DDBJ whole genome shotgun (WGS) entry which is preliminary data.</text>
</comment>
<accession>A0A2V4C6W9</accession>
<dbReference type="SUPFAM" id="SSF51215">
    <property type="entry name" value="Regulatory protein AraC"/>
    <property type="match status" value="1"/>
</dbReference>
<name>A0A2V4C6W9_9FLAO</name>
<proteinExistence type="predicted"/>
<dbReference type="PROSITE" id="PS01124">
    <property type="entry name" value="HTH_ARAC_FAMILY_2"/>
    <property type="match status" value="1"/>
</dbReference>
<dbReference type="SUPFAM" id="SSF46689">
    <property type="entry name" value="Homeodomain-like"/>
    <property type="match status" value="2"/>
</dbReference>
<organism evidence="6 7">
    <name type="scientific">Flavobacterium hydrophilum</name>
    <dbReference type="NCBI Taxonomy" id="2211445"/>
    <lineage>
        <taxon>Bacteria</taxon>
        <taxon>Pseudomonadati</taxon>
        <taxon>Bacteroidota</taxon>
        <taxon>Flavobacteriia</taxon>
        <taxon>Flavobacteriales</taxon>
        <taxon>Flavobacteriaceae</taxon>
        <taxon>Flavobacterium</taxon>
    </lineage>
</organism>
<evidence type="ECO:0000313" key="7">
    <source>
        <dbReference type="Proteomes" id="UP000247681"/>
    </source>
</evidence>
<dbReference type="EMBL" id="QJHL01000001">
    <property type="protein sequence ID" value="PXY46845.1"/>
    <property type="molecule type" value="Genomic_DNA"/>
</dbReference>
<dbReference type="Proteomes" id="UP000247681">
    <property type="component" value="Unassembled WGS sequence"/>
</dbReference>
<evidence type="ECO:0000256" key="3">
    <source>
        <dbReference type="ARBA" id="ARBA00023125"/>
    </source>
</evidence>
<dbReference type="Pfam" id="PF12833">
    <property type="entry name" value="HTH_18"/>
    <property type="match status" value="1"/>
</dbReference>
<evidence type="ECO:0000256" key="4">
    <source>
        <dbReference type="ARBA" id="ARBA00023163"/>
    </source>
</evidence>
<evidence type="ECO:0000256" key="2">
    <source>
        <dbReference type="ARBA" id="ARBA00023015"/>
    </source>
</evidence>
<protein>
    <submittedName>
        <fullName evidence="6">AraC family transcriptional regulator</fullName>
    </submittedName>
</protein>
<dbReference type="InterPro" id="IPR018060">
    <property type="entry name" value="HTH_AraC"/>
</dbReference>
<dbReference type="OrthoDB" id="4480133at2"/>
<dbReference type="PANTHER" id="PTHR46796">
    <property type="entry name" value="HTH-TYPE TRANSCRIPTIONAL ACTIVATOR RHAS-RELATED"/>
    <property type="match status" value="1"/>
</dbReference>
<dbReference type="PROSITE" id="PS51257">
    <property type="entry name" value="PROKAR_LIPOPROTEIN"/>
    <property type="match status" value="1"/>
</dbReference>
<dbReference type="InterPro" id="IPR009057">
    <property type="entry name" value="Homeodomain-like_sf"/>
</dbReference>
<keyword evidence="2" id="KW-0805">Transcription regulation</keyword>
<gene>
    <name evidence="6" type="ORF">DMB68_06745</name>
</gene>
<evidence type="ECO:0000313" key="6">
    <source>
        <dbReference type="EMBL" id="PXY46845.1"/>
    </source>
</evidence>
<keyword evidence="4" id="KW-0804">Transcription</keyword>
<sequence length="275" mass="32079">MNQKQEEKLKTLSYSGIFLSCFADYSEKCIHATPEHVLVYIYSGEQVIEDRDKKITLQEGDCAFIRRDHRLKMYKNSKDEDLYKGISLTFKRNLLREFYSKIDKSQLPKYIPVSDDNVFKLKATPAIGSLFQSLTPYFDSNIKPTEEITHLKLQEGIYALLNSSELLYPVLFDFAEPWKVDILEFLNENYMDELSMEQIASFTGRSLATFKRDFKKISNLTPQKWLIKKRLEVAYIKLKEEGKKVHDVYVAVGFKNPSHFSTAFKKQYGMPPTEV</sequence>
<keyword evidence="7" id="KW-1185">Reference proteome</keyword>
<reference evidence="6 7" key="1">
    <citation type="submission" date="2018-05" db="EMBL/GenBank/DDBJ databases">
        <title>Flavobacterium sp. strain IMCC34758, incomplete genome.</title>
        <authorList>
            <person name="Joung Y."/>
        </authorList>
    </citation>
    <scope>NUCLEOTIDE SEQUENCE [LARGE SCALE GENOMIC DNA]</scope>
    <source>
        <strain evidence="6 7">IMCC34758</strain>
    </source>
</reference>
<feature type="domain" description="HTH araC/xylS-type" evidence="5">
    <location>
        <begin position="180"/>
        <end position="275"/>
    </location>
</feature>
<evidence type="ECO:0000256" key="1">
    <source>
        <dbReference type="ARBA" id="ARBA00022490"/>
    </source>
</evidence>
<dbReference type="GO" id="GO:0003700">
    <property type="term" value="F:DNA-binding transcription factor activity"/>
    <property type="evidence" value="ECO:0007669"/>
    <property type="project" value="InterPro"/>
</dbReference>
<dbReference type="RefSeq" id="WP_110345851.1">
    <property type="nucleotide sequence ID" value="NZ_QJHL01000001.1"/>
</dbReference>
<dbReference type="InterPro" id="IPR037923">
    <property type="entry name" value="HTH-like"/>
</dbReference>
<dbReference type="InterPro" id="IPR050204">
    <property type="entry name" value="AraC_XylS_family_regulators"/>
</dbReference>
<dbReference type="Gene3D" id="1.10.10.60">
    <property type="entry name" value="Homeodomain-like"/>
    <property type="match status" value="1"/>
</dbReference>
<keyword evidence="3" id="KW-0238">DNA-binding</keyword>
<evidence type="ECO:0000259" key="5">
    <source>
        <dbReference type="PROSITE" id="PS01124"/>
    </source>
</evidence>
<dbReference type="AlphaFoldDB" id="A0A2V4C6W9"/>
<dbReference type="GO" id="GO:0043565">
    <property type="term" value="F:sequence-specific DNA binding"/>
    <property type="evidence" value="ECO:0007669"/>
    <property type="project" value="InterPro"/>
</dbReference>
<dbReference type="Pfam" id="PF22200">
    <property type="entry name" value="ExsA_N"/>
    <property type="match status" value="1"/>
</dbReference>
<dbReference type="InterPro" id="IPR054015">
    <property type="entry name" value="ExsA-like_N"/>
</dbReference>